<reference evidence="1 2" key="1">
    <citation type="journal article" date="2018" name="Nat. Biotechnol.">
        <title>A standardized bacterial taxonomy based on genome phylogeny substantially revises the tree of life.</title>
        <authorList>
            <person name="Parks D.H."/>
            <person name="Chuvochina M."/>
            <person name="Waite D.W."/>
            <person name="Rinke C."/>
            <person name="Skarshewski A."/>
            <person name="Chaumeil P.A."/>
            <person name="Hugenholtz P."/>
        </authorList>
    </citation>
    <scope>NUCLEOTIDE SEQUENCE [LARGE SCALE GENOMIC DNA]</scope>
    <source>
        <strain evidence="1">UBA11306</strain>
    </source>
</reference>
<name>A0A3D4S2T9_9ENTE</name>
<dbReference type="EMBL" id="DQHO01000003">
    <property type="protein sequence ID" value="HCS93143.1"/>
    <property type="molecule type" value="Genomic_DNA"/>
</dbReference>
<dbReference type="Gene3D" id="3.90.79.10">
    <property type="entry name" value="Nucleoside Triphosphate Pyrophosphohydrolase"/>
    <property type="match status" value="1"/>
</dbReference>
<accession>A0A3D4S2T9</accession>
<protein>
    <submittedName>
        <fullName evidence="1">Uncharacterized protein</fullName>
    </submittedName>
</protein>
<evidence type="ECO:0000313" key="1">
    <source>
        <dbReference type="EMBL" id="HCS93143.1"/>
    </source>
</evidence>
<evidence type="ECO:0000313" key="2">
    <source>
        <dbReference type="Proteomes" id="UP000262195"/>
    </source>
</evidence>
<comment type="caution">
    <text evidence="1">The sequence shown here is derived from an EMBL/GenBank/DDBJ whole genome shotgun (WGS) entry which is preliminary data.</text>
</comment>
<organism evidence="1 2">
    <name type="scientific">Bavariicoccus seileri</name>
    <dbReference type="NCBI Taxonomy" id="549685"/>
    <lineage>
        <taxon>Bacteria</taxon>
        <taxon>Bacillati</taxon>
        <taxon>Bacillota</taxon>
        <taxon>Bacilli</taxon>
        <taxon>Lactobacillales</taxon>
        <taxon>Enterococcaceae</taxon>
        <taxon>Bavariicoccus</taxon>
    </lineage>
</organism>
<dbReference type="AlphaFoldDB" id="A0A3D4S2T9"/>
<sequence length="88" mass="10100">MNSVKQLLGVVENFWQGNGQVYHQIVVVYYLVPTDSIDVSDVLQLNEKPNVQWTPEDRVVHLKPEALNQLVKQGLKKSNCNVQHFVNQ</sequence>
<proteinExistence type="predicted"/>
<gene>
    <name evidence="1" type="ORF">DIW15_00345</name>
</gene>
<dbReference type="Proteomes" id="UP000262195">
    <property type="component" value="Unassembled WGS sequence"/>
</dbReference>